<proteinExistence type="predicted"/>
<feature type="transmembrane region" description="Helical" evidence="1">
    <location>
        <begin position="276"/>
        <end position="298"/>
    </location>
</feature>
<feature type="transmembrane region" description="Helical" evidence="1">
    <location>
        <begin position="21"/>
        <end position="49"/>
    </location>
</feature>
<keyword evidence="1" id="KW-0812">Transmembrane</keyword>
<feature type="transmembrane region" description="Helical" evidence="1">
    <location>
        <begin position="370"/>
        <end position="393"/>
    </location>
</feature>
<evidence type="ECO:0000313" key="2">
    <source>
        <dbReference type="EMBL" id="RGU46580.1"/>
    </source>
</evidence>
<organism evidence="2 3">
    <name type="scientific">Coprococcus comes</name>
    <dbReference type="NCBI Taxonomy" id="410072"/>
    <lineage>
        <taxon>Bacteria</taxon>
        <taxon>Bacillati</taxon>
        <taxon>Bacillota</taxon>
        <taxon>Clostridia</taxon>
        <taxon>Lachnospirales</taxon>
        <taxon>Lachnospiraceae</taxon>
        <taxon>Coprococcus</taxon>
    </lineage>
</organism>
<feature type="transmembrane region" description="Helical" evidence="1">
    <location>
        <begin position="134"/>
        <end position="157"/>
    </location>
</feature>
<gene>
    <name evidence="2" type="ORF">DWW65_04020</name>
</gene>
<dbReference type="InterPro" id="IPR031617">
    <property type="entry name" value="PelG"/>
</dbReference>
<feature type="transmembrane region" description="Helical" evidence="1">
    <location>
        <begin position="400"/>
        <end position="418"/>
    </location>
</feature>
<evidence type="ECO:0008006" key="4">
    <source>
        <dbReference type="Google" id="ProtNLM"/>
    </source>
</evidence>
<dbReference type="EMBL" id="QRXY01000004">
    <property type="protein sequence ID" value="RGU46580.1"/>
    <property type="molecule type" value="Genomic_DNA"/>
</dbReference>
<feature type="transmembrane region" description="Helical" evidence="1">
    <location>
        <begin position="61"/>
        <end position="84"/>
    </location>
</feature>
<dbReference type="Proteomes" id="UP000285693">
    <property type="component" value="Unassembled WGS sequence"/>
</dbReference>
<feature type="transmembrane region" description="Helical" evidence="1">
    <location>
        <begin position="194"/>
        <end position="215"/>
    </location>
</feature>
<feature type="transmembrane region" description="Helical" evidence="1">
    <location>
        <begin position="236"/>
        <end position="256"/>
    </location>
</feature>
<dbReference type="AlphaFoldDB" id="A0A3R6BU28"/>
<sequence length="498" mass="57074">MAGIGIRLNRIFEKNTLTTDFLGFAYSTVATVAPMLVIIINLTCMGAVLGFDKIGYAQRELFSCTMLYIFIFALLTAAPFNAVLSRYMSDVIYEERYEDIRPCYYLGMMINLIFSCLLGIPFCIREHLIGKVSVAYTFAGFCGYVSLVLVFYSMLYLSICKDYQKISWFYFLGMAEAFVCAVILRYLLKWGVTQSMLTGMVTGFFFTAILEHALVKRYFVKNSNRYRPVLQYFRRYWQLVVTNSLYILGLYIHNFVFWTTDLRMTVAKSFVCNQSYDMASCLAMFTNLSATVIFITRVEMHFHEKYKRYSEAVIGGRGADIENTKRRMFRQLASELMNLARIQFIISVVIYLLCIIFLPGMGISGMTMKIYPLLAAGYFVLFLMYAAIIFLYYFNDLAGAVRTAVLFCGVTFVGSMFSTHLTEIWYGTGLLAGTFAGWCSAYTRLRWVEKNMDVHIFCKGDLIPRGKGRMPSGKVFDRKKMLVCTTGKEGLDEYSNHD</sequence>
<accession>A0A3R6BU28</accession>
<comment type="caution">
    <text evidence="2">The sequence shown here is derived from an EMBL/GenBank/DDBJ whole genome shotgun (WGS) entry which is preliminary data.</text>
</comment>
<dbReference type="RefSeq" id="WP_117823428.1">
    <property type="nucleotide sequence ID" value="NZ_QRXY01000004.1"/>
</dbReference>
<reference evidence="2 3" key="1">
    <citation type="submission" date="2018-08" db="EMBL/GenBank/DDBJ databases">
        <title>A genome reference for cultivated species of the human gut microbiota.</title>
        <authorList>
            <person name="Zou Y."/>
            <person name="Xue W."/>
            <person name="Luo G."/>
        </authorList>
    </citation>
    <scope>NUCLEOTIDE SEQUENCE [LARGE SCALE GENOMIC DNA]</scope>
    <source>
        <strain evidence="2 3">AF16-31</strain>
    </source>
</reference>
<feature type="transmembrane region" description="Helical" evidence="1">
    <location>
        <begin position="169"/>
        <end position="188"/>
    </location>
</feature>
<dbReference type="Pfam" id="PF16933">
    <property type="entry name" value="PelG"/>
    <property type="match status" value="1"/>
</dbReference>
<name>A0A3R6BU28_9FIRM</name>
<feature type="transmembrane region" description="Helical" evidence="1">
    <location>
        <begin position="424"/>
        <end position="443"/>
    </location>
</feature>
<feature type="transmembrane region" description="Helical" evidence="1">
    <location>
        <begin position="336"/>
        <end position="358"/>
    </location>
</feature>
<protein>
    <recommendedName>
        <fullName evidence="4">Exopolysaccharide Pel transporter PelG</fullName>
    </recommendedName>
</protein>
<evidence type="ECO:0000313" key="3">
    <source>
        <dbReference type="Proteomes" id="UP000285693"/>
    </source>
</evidence>
<feature type="transmembrane region" description="Helical" evidence="1">
    <location>
        <begin position="104"/>
        <end position="122"/>
    </location>
</feature>
<evidence type="ECO:0000256" key="1">
    <source>
        <dbReference type="SAM" id="Phobius"/>
    </source>
</evidence>
<keyword evidence="1" id="KW-1133">Transmembrane helix</keyword>
<keyword evidence="1" id="KW-0472">Membrane</keyword>